<protein>
    <recommendedName>
        <fullName evidence="2">EGF-like domain-containing protein</fullName>
    </recommendedName>
</protein>
<feature type="domain" description="EGF-like" evidence="2">
    <location>
        <begin position="231"/>
        <end position="267"/>
    </location>
</feature>
<accession>A0A820G8J5</accession>
<reference evidence="3" key="1">
    <citation type="submission" date="2021-02" db="EMBL/GenBank/DDBJ databases">
        <authorList>
            <person name="Nowell W R."/>
        </authorList>
    </citation>
    <scope>NUCLEOTIDE SEQUENCE</scope>
</reference>
<dbReference type="SUPFAM" id="SSF57196">
    <property type="entry name" value="EGF/Laminin"/>
    <property type="match status" value="1"/>
</dbReference>
<gene>
    <name evidence="3" type="ORF">OKA104_LOCUS44783</name>
</gene>
<sequence>MNDNELFCNNHPQLCNDSDFDNLIDMQYISCQIINTRHISFSLDTALIYPPVYTTPNNPTENPANDKMIELPLVKSFLQPEICNSGLYVYYRLGVNNYRSLCFCPPNYYGDRCQYQNQRVSLTLLFATVNHPIIYTIVVTLMEDDSVRQEIHSYHQFTYVPEKDCGQPINIYLLYLNRGKNNSKNYSIRITAYDKSSLSYLLSWYMKIPFVFLPVNRISAFLTLPISRTFDPKHCTLQCYKGTCMKYHNEERYFCQCYSGWFGAQCHIPIDC</sequence>
<feature type="non-terminal residue" evidence="3">
    <location>
        <position position="272"/>
    </location>
</feature>
<dbReference type="PROSITE" id="PS50026">
    <property type="entry name" value="EGF_3"/>
    <property type="match status" value="1"/>
</dbReference>
<evidence type="ECO:0000313" key="3">
    <source>
        <dbReference type="EMBL" id="CAF4273188.1"/>
    </source>
</evidence>
<feature type="disulfide bond" evidence="1">
    <location>
        <begin position="257"/>
        <end position="266"/>
    </location>
</feature>
<comment type="caution">
    <text evidence="3">The sequence shown here is derived from an EMBL/GenBank/DDBJ whole genome shotgun (WGS) entry which is preliminary data.</text>
</comment>
<evidence type="ECO:0000256" key="1">
    <source>
        <dbReference type="PROSITE-ProRule" id="PRU00076"/>
    </source>
</evidence>
<organism evidence="3 4">
    <name type="scientific">Adineta steineri</name>
    <dbReference type="NCBI Taxonomy" id="433720"/>
    <lineage>
        <taxon>Eukaryota</taxon>
        <taxon>Metazoa</taxon>
        <taxon>Spiralia</taxon>
        <taxon>Gnathifera</taxon>
        <taxon>Rotifera</taxon>
        <taxon>Eurotatoria</taxon>
        <taxon>Bdelloidea</taxon>
        <taxon>Adinetida</taxon>
        <taxon>Adinetidae</taxon>
        <taxon>Adineta</taxon>
    </lineage>
</organism>
<dbReference type="Gene3D" id="2.10.25.10">
    <property type="entry name" value="Laminin"/>
    <property type="match status" value="1"/>
</dbReference>
<proteinExistence type="predicted"/>
<dbReference type="PROSITE" id="PS01186">
    <property type="entry name" value="EGF_2"/>
    <property type="match status" value="1"/>
</dbReference>
<keyword evidence="1" id="KW-0245">EGF-like domain</keyword>
<dbReference type="InterPro" id="IPR000742">
    <property type="entry name" value="EGF"/>
</dbReference>
<dbReference type="AlphaFoldDB" id="A0A820G8J5"/>
<keyword evidence="1" id="KW-1015">Disulfide bond</keyword>
<dbReference type="PROSITE" id="PS00022">
    <property type="entry name" value="EGF_1"/>
    <property type="match status" value="1"/>
</dbReference>
<comment type="caution">
    <text evidence="1">Lacks conserved residue(s) required for the propagation of feature annotation.</text>
</comment>
<evidence type="ECO:0000259" key="2">
    <source>
        <dbReference type="PROSITE" id="PS50026"/>
    </source>
</evidence>
<evidence type="ECO:0000313" key="4">
    <source>
        <dbReference type="Proteomes" id="UP000663881"/>
    </source>
</evidence>
<dbReference type="EMBL" id="CAJOAY010014030">
    <property type="protein sequence ID" value="CAF4273188.1"/>
    <property type="molecule type" value="Genomic_DNA"/>
</dbReference>
<dbReference type="Proteomes" id="UP000663881">
    <property type="component" value="Unassembled WGS sequence"/>
</dbReference>
<name>A0A820G8J5_9BILA</name>